<dbReference type="EMBL" id="JANEYG010000186">
    <property type="protein sequence ID" value="KAJ8911491.1"/>
    <property type="molecule type" value="Genomic_DNA"/>
</dbReference>
<organism evidence="2 3">
    <name type="scientific">Exocentrus adspersus</name>
    <dbReference type="NCBI Taxonomy" id="1586481"/>
    <lineage>
        <taxon>Eukaryota</taxon>
        <taxon>Metazoa</taxon>
        <taxon>Ecdysozoa</taxon>
        <taxon>Arthropoda</taxon>
        <taxon>Hexapoda</taxon>
        <taxon>Insecta</taxon>
        <taxon>Pterygota</taxon>
        <taxon>Neoptera</taxon>
        <taxon>Endopterygota</taxon>
        <taxon>Coleoptera</taxon>
        <taxon>Polyphaga</taxon>
        <taxon>Cucujiformia</taxon>
        <taxon>Chrysomeloidea</taxon>
        <taxon>Cerambycidae</taxon>
        <taxon>Lamiinae</taxon>
        <taxon>Acanthocinini</taxon>
        <taxon>Exocentrus</taxon>
    </lineage>
</organism>
<dbReference type="Gene3D" id="3.30.420.10">
    <property type="entry name" value="Ribonuclease H-like superfamily/Ribonuclease H"/>
    <property type="match status" value="1"/>
</dbReference>
<gene>
    <name evidence="2" type="ORF">NQ315_010863</name>
</gene>
<dbReference type="Proteomes" id="UP001159042">
    <property type="component" value="Unassembled WGS sequence"/>
</dbReference>
<name>A0AAV8VB42_9CUCU</name>
<dbReference type="GO" id="GO:0003676">
    <property type="term" value="F:nucleic acid binding"/>
    <property type="evidence" value="ECO:0007669"/>
    <property type="project" value="InterPro"/>
</dbReference>
<sequence length="252" mass="28365">MTDPQLDIMELMNQRVEVLAVDLFGPLPQSEQGRRWILIVEDTASRWVELFALNEATAAYLTFGRELRTPQDVTHDLSAVIQNENFIAEITPRLQQLATTLQIAQENTEGMLIGIKRDRTLADARTHHIALVIKYGSGADSPVRRLPHSPRNSPPVEMDPIRRGPASYEVADTKTPEVPLGIYHAADITPFTGTPEDVQEPINRIRKRGRPKKSSLPSTLEPVDLTHPIPVARLHDYPVRSSTRLRNQRGRL</sequence>
<keyword evidence="3" id="KW-1185">Reference proteome</keyword>
<evidence type="ECO:0000313" key="3">
    <source>
        <dbReference type="Proteomes" id="UP001159042"/>
    </source>
</evidence>
<comment type="caution">
    <text evidence="2">The sequence shown here is derived from an EMBL/GenBank/DDBJ whole genome shotgun (WGS) entry which is preliminary data.</text>
</comment>
<dbReference type="AlphaFoldDB" id="A0AAV8VB42"/>
<accession>A0AAV8VB42</accession>
<feature type="region of interest" description="Disordered" evidence="1">
    <location>
        <begin position="141"/>
        <end position="162"/>
    </location>
</feature>
<reference evidence="2 3" key="1">
    <citation type="journal article" date="2023" name="Insect Mol. Biol.">
        <title>Genome sequencing provides insights into the evolution of gene families encoding plant cell wall-degrading enzymes in longhorned beetles.</title>
        <authorList>
            <person name="Shin N.R."/>
            <person name="Okamura Y."/>
            <person name="Kirsch R."/>
            <person name="Pauchet Y."/>
        </authorList>
    </citation>
    <scope>NUCLEOTIDE SEQUENCE [LARGE SCALE GENOMIC DNA]</scope>
    <source>
        <strain evidence="2">EAD_L_NR</strain>
    </source>
</reference>
<protein>
    <submittedName>
        <fullName evidence="2">Uncharacterized protein</fullName>
    </submittedName>
</protein>
<dbReference type="InterPro" id="IPR036397">
    <property type="entry name" value="RNaseH_sf"/>
</dbReference>
<evidence type="ECO:0000256" key="1">
    <source>
        <dbReference type="SAM" id="MobiDB-lite"/>
    </source>
</evidence>
<feature type="region of interest" description="Disordered" evidence="1">
    <location>
        <begin position="203"/>
        <end position="223"/>
    </location>
</feature>
<feature type="compositionally biased region" description="Basic residues" evidence="1">
    <location>
        <begin position="204"/>
        <end position="213"/>
    </location>
</feature>
<evidence type="ECO:0000313" key="2">
    <source>
        <dbReference type="EMBL" id="KAJ8911491.1"/>
    </source>
</evidence>
<proteinExistence type="predicted"/>